<dbReference type="InterPro" id="IPR045063">
    <property type="entry name" value="Dynamin_N"/>
</dbReference>
<evidence type="ECO:0000256" key="1">
    <source>
        <dbReference type="ARBA" id="ARBA00004370"/>
    </source>
</evidence>
<dbReference type="Proteomes" id="UP000037288">
    <property type="component" value="Unassembled WGS sequence"/>
</dbReference>
<dbReference type="InterPro" id="IPR049399">
    <property type="entry name" value="BDLP-like_hel"/>
</dbReference>
<dbReference type="GO" id="GO:0016020">
    <property type="term" value="C:membrane"/>
    <property type="evidence" value="ECO:0007669"/>
    <property type="project" value="UniProtKB-SubCell"/>
</dbReference>
<dbReference type="Gene3D" id="3.40.50.300">
    <property type="entry name" value="P-loop containing nucleotide triphosphate hydrolases"/>
    <property type="match status" value="1"/>
</dbReference>
<evidence type="ECO:0000313" key="10">
    <source>
        <dbReference type="EMBL" id="KNB53843.1"/>
    </source>
</evidence>
<dbReference type="InterPro" id="IPR027094">
    <property type="entry name" value="Mitofusin_fam"/>
</dbReference>
<evidence type="ECO:0000256" key="3">
    <source>
        <dbReference type="ARBA" id="ARBA00022801"/>
    </source>
</evidence>
<keyword evidence="3" id="KW-0378">Hydrolase</keyword>
<organism evidence="10 11">
    <name type="scientific">Streptomyces caatingaensis</name>
    <dbReference type="NCBI Taxonomy" id="1678637"/>
    <lineage>
        <taxon>Bacteria</taxon>
        <taxon>Bacillati</taxon>
        <taxon>Actinomycetota</taxon>
        <taxon>Actinomycetes</taxon>
        <taxon>Kitasatosporales</taxon>
        <taxon>Streptomycetaceae</taxon>
        <taxon>Streptomyces</taxon>
    </lineage>
</organism>
<dbReference type="STRING" id="1678637.AC230_04435"/>
<feature type="transmembrane region" description="Helical" evidence="7">
    <location>
        <begin position="516"/>
        <end position="542"/>
    </location>
</feature>
<keyword evidence="7" id="KW-1133">Transmembrane helix</keyword>
<dbReference type="SUPFAM" id="SSF52540">
    <property type="entry name" value="P-loop containing nucleoside triphosphate hydrolases"/>
    <property type="match status" value="1"/>
</dbReference>
<feature type="domain" description="BDLP-like helical" evidence="9">
    <location>
        <begin position="272"/>
        <end position="625"/>
    </location>
</feature>
<dbReference type="CDD" id="cd09912">
    <property type="entry name" value="DLP_2"/>
    <property type="match status" value="1"/>
</dbReference>
<evidence type="ECO:0000256" key="2">
    <source>
        <dbReference type="ARBA" id="ARBA00022741"/>
    </source>
</evidence>
<comment type="subcellular location">
    <subcellularLocation>
        <location evidence="1">Membrane</location>
    </subcellularLocation>
</comment>
<name>A0A0K9XKL0_9ACTN</name>
<dbReference type="PATRIC" id="fig|1678637.3.peg.971"/>
<dbReference type="EMBL" id="LFXA01000002">
    <property type="protein sequence ID" value="KNB53843.1"/>
    <property type="molecule type" value="Genomic_DNA"/>
</dbReference>
<feature type="domain" description="Dynamin N-terminal" evidence="8">
    <location>
        <begin position="51"/>
        <end position="211"/>
    </location>
</feature>
<keyword evidence="11" id="KW-1185">Reference proteome</keyword>
<dbReference type="GO" id="GO:0005525">
    <property type="term" value="F:GTP binding"/>
    <property type="evidence" value="ECO:0007669"/>
    <property type="project" value="UniProtKB-KW"/>
</dbReference>
<evidence type="ECO:0008006" key="12">
    <source>
        <dbReference type="Google" id="ProtNLM"/>
    </source>
</evidence>
<keyword evidence="5 7" id="KW-0472">Membrane</keyword>
<proteinExistence type="predicted"/>
<feature type="coiled-coil region" evidence="6">
    <location>
        <begin position="594"/>
        <end position="632"/>
    </location>
</feature>
<sequence>MNGYGIFEEHRQSLLALIGRLRPVLEAVNVEANTERLRVIQERVESDTFKVMFVGEFKRGKSTVINALLGAEVLPTDILPCTAIVNEVKWGAERRARLHPMPTAGKDAPDRPLDIPVEKLAEHVTIQDGDDGGPRPNPYERAEVFWPLPLCENHVEIIDSPGLNEAPERERLTLGYLDRADALVMVLLTTAPLSLSEQTFLDVHVAARGHEDAFFLFTRIDDVPPNRRDAVVESVRNRLAPYHPRDDRVFFVNARDALEGRVRGSGADGRGATGFPPFEQALERFLVRDRGRAKVLVPVLRLQNVVTAARRDIELQQGMLRRTSAGLRREYELQQVPLRQVAQRRDAILGRVDSHLRDVLDEVGAMARRFYRGTADAVEEWARELPLENRLKGLNPFTRTARVEALEEELSAKLKARVQEASAAWQRDELQVFLEERVLALEAQIETDLTELVERVDGIRYELAAVPRRERPGAVAGGVERVVAAGLGTVLGGPGMGLAGANFGFKGVTRAVLPTVAVAVVGAAVGLAALPFSLAVLAANLVSGSLATSRLEQELKEKAAQDCADALRDRTDRIVTELSATVREQLDKVREIVAEGIEGELRSVRQEVENALERLESGEAEREATLAELSRQGSVLNDLDEILAELVAAVAI</sequence>
<evidence type="ECO:0000256" key="7">
    <source>
        <dbReference type="SAM" id="Phobius"/>
    </source>
</evidence>
<evidence type="ECO:0000259" key="9">
    <source>
        <dbReference type="Pfam" id="PF21808"/>
    </source>
</evidence>
<dbReference type="Pfam" id="PF21808">
    <property type="entry name" value="Dynamin-like_hel_bact"/>
    <property type="match status" value="1"/>
</dbReference>
<gene>
    <name evidence="10" type="ORF">AC230_04435</name>
</gene>
<dbReference type="PANTHER" id="PTHR10465:SF0">
    <property type="entry name" value="SARCALUMENIN"/>
    <property type="match status" value="1"/>
</dbReference>
<keyword evidence="4" id="KW-0342">GTP-binding</keyword>
<reference evidence="11" key="1">
    <citation type="submission" date="2015-07" db="EMBL/GenBank/DDBJ databases">
        <title>Draft genome sequence of Streptomyces sp. CMAA 1322, a bacterium isolated from Caatinga biome, from dry forest semiarid of Brazil.</title>
        <authorList>
            <person name="Santos S.N."/>
            <person name="Gacesa R."/>
            <person name="Taketani R.G."/>
            <person name="Long P.F."/>
            <person name="Melo I.S."/>
        </authorList>
    </citation>
    <scope>NUCLEOTIDE SEQUENCE [LARGE SCALE GENOMIC DNA]</scope>
    <source>
        <strain evidence="11">CMAA 1322</strain>
    </source>
</reference>
<evidence type="ECO:0000259" key="8">
    <source>
        <dbReference type="Pfam" id="PF00350"/>
    </source>
</evidence>
<dbReference type="AlphaFoldDB" id="A0A0K9XKL0"/>
<dbReference type="GO" id="GO:0003924">
    <property type="term" value="F:GTPase activity"/>
    <property type="evidence" value="ECO:0007669"/>
    <property type="project" value="InterPro"/>
</dbReference>
<accession>A0A0K9XKL0</accession>
<evidence type="ECO:0000256" key="5">
    <source>
        <dbReference type="ARBA" id="ARBA00023136"/>
    </source>
</evidence>
<dbReference type="Pfam" id="PF00350">
    <property type="entry name" value="Dynamin_N"/>
    <property type="match status" value="1"/>
</dbReference>
<comment type="caution">
    <text evidence="10">The sequence shown here is derived from an EMBL/GenBank/DDBJ whole genome shotgun (WGS) entry which is preliminary data.</text>
</comment>
<dbReference type="OrthoDB" id="3650305at2"/>
<dbReference type="RefSeq" id="WP_049714575.1">
    <property type="nucleotide sequence ID" value="NZ_LFXA01000002.1"/>
</dbReference>
<keyword evidence="2" id="KW-0547">Nucleotide-binding</keyword>
<dbReference type="GO" id="GO:0008053">
    <property type="term" value="P:mitochondrial fusion"/>
    <property type="evidence" value="ECO:0007669"/>
    <property type="project" value="TreeGrafter"/>
</dbReference>
<dbReference type="InterPro" id="IPR027417">
    <property type="entry name" value="P-loop_NTPase"/>
</dbReference>
<evidence type="ECO:0000256" key="6">
    <source>
        <dbReference type="SAM" id="Coils"/>
    </source>
</evidence>
<evidence type="ECO:0000256" key="4">
    <source>
        <dbReference type="ARBA" id="ARBA00023134"/>
    </source>
</evidence>
<dbReference type="PANTHER" id="PTHR10465">
    <property type="entry name" value="TRANSMEMBRANE GTPASE FZO1"/>
    <property type="match status" value="1"/>
</dbReference>
<protein>
    <recommendedName>
        <fullName evidence="12">Dynamin</fullName>
    </recommendedName>
</protein>
<evidence type="ECO:0000313" key="11">
    <source>
        <dbReference type="Proteomes" id="UP000037288"/>
    </source>
</evidence>
<keyword evidence="7" id="KW-0812">Transmembrane</keyword>
<keyword evidence="6" id="KW-0175">Coiled coil</keyword>